<keyword evidence="1" id="KW-0479">Metal-binding</keyword>
<dbReference type="EMBL" id="ADBJ01000017">
    <property type="protein sequence ID" value="EFA83346.1"/>
    <property type="molecule type" value="Genomic_DNA"/>
</dbReference>
<dbReference type="SUPFAM" id="SSF57667">
    <property type="entry name" value="beta-beta-alpha zinc fingers"/>
    <property type="match status" value="1"/>
</dbReference>
<protein>
    <recommendedName>
        <fullName evidence="2">C2H2-type domain-containing protein</fullName>
    </recommendedName>
</protein>
<gene>
    <name evidence="3" type="ORF">PPL_04139</name>
</gene>
<comment type="caution">
    <text evidence="3">The sequence shown here is derived from an EMBL/GenBank/DDBJ whole genome shotgun (WGS) entry which is preliminary data.</text>
</comment>
<name>D3B648_HETP5</name>
<evidence type="ECO:0000256" key="1">
    <source>
        <dbReference type="PROSITE-ProRule" id="PRU00042"/>
    </source>
</evidence>
<keyword evidence="1" id="KW-0863">Zinc-finger</keyword>
<keyword evidence="4" id="KW-1185">Reference proteome</keyword>
<feature type="domain" description="C2H2-type" evidence="2">
    <location>
        <begin position="182"/>
        <end position="210"/>
    </location>
</feature>
<dbReference type="GeneID" id="31359626"/>
<reference evidence="3 4" key="1">
    <citation type="journal article" date="2011" name="Genome Res.">
        <title>Phylogeny-wide analysis of social amoeba genomes highlights ancient origins for complex intercellular communication.</title>
        <authorList>
            <person name="Heidel A.J."/>
            <person name="Lawal H.M."/>
            <person name="Felder M."/>
            <person name="Schilde C."/>
            <person name="Helps N.R."/>
            <person name="Tunggal B."/>
            <person name="Rivero F."/>
            <person name="John U."/>
            <person name="Schleicher M."/>
            <person name="Eichinger L."/>
            <person name="Platzer M."/>
            <person name="Noegel A.A."/>
            <person name="Schaap P."/>
            <person name="Gloeckner G."/>
        </authorList>
    </citation>
    <scope>NUCLEOTIDE SEQUENCE [LARGE SCALE GENOMIC DNA]</scope>
    <source>
        <strain evidence="4">ATCC 26659 / Pp 5 / PN500</strain>
    </source>
</reference>
<dbReference type="InterPro" id="IPR013087">
    <property type="entry name" value="Znf_C2H2_type"/>
</dbReference>
<dbReference type="PROSITE" id="PS50157">
    <property type="entry name" value="ZINC_FINGER_C2H2_2"/>
    <property type="match status" value="1"/>
</dbReference>
<dbReference type="AlphaFoldDB" id="D3B648"/>
<evidence type="ECO:0000313" key="3">
    <source>
        <dbReference type="EMBL" id="EFA83346.1"/>
    </source>
</evidence>
<keyword evidence="1" id="KW-0862">Zinc</keyword>
<organism evidence="3 4">
    <name type="scientific">Heterostelium pallidum (strain ATCC 26659 / Pp 5 / PN500)</name>
    <name type="common">Cellular slime mold</name>
    <name type="synonym">Polysphondylium pallidum</name>
    <dbReference type="NCBI Taxonomy" id="670386"/>
    <lineage>
        <taxon>Eukaryota</taxon>
        <taxon>Amoebozoa</taxon>
        <taxon>Evosea</taxon>
        <taxon>Eumycetozoa</taxon>
        <taxon>Dictyostelia</taxon>
        <taxon>Acytosteliales</taxon>
        <taxon>Acytosteliaceae</taxon>
        <taxon>Heterostelium</taxon>
    </lineage>
</organism>
<evidence type="ECO:0000259" key="2">
    <source>
        <dbReference type="PROSITE" id="PS50157"/>
    </source>
</evidence>
<dbReference type="RefSeq" id="XP_020435463.1">
    <property type="nucleotide sequence ID" value="XM_020575049.1"/>
</dbReference>
<sequence length="240" mass="27350">MTSPNNLFGNELQYPINLSGISPITSDVVESTFLDPFLFQNIQQEELNDSLRDSNSNLNFYQYQIDPNFYLSNNILQEYLDKTVEDPAWKDIDNFKLIEYVYQKMNISSTVKWEEVATVLDKPSNDCMLRYQKLMCIFETFLNQMDVHLSENKDDLSFEYDSSGHKGKKRIRRTASEIDRPYKCDMCPKAYGTDGALKMHAKIKHPAENSNIICSSGSSSSSISSNINSNSSNSSGSFTN</sequence>
<accession>D3B648</accession>
<evidence type="ECO:0000313" key="4">
    <source>
        <dbReference type="Proteomes" id="UP000001396"/>
    </source>
</evidence>
<dbReference type="InterPro" id="IPR036236">
    <property type="entry name" value="Znf_C2H2_sf"/>
</dbReference>
<proteinExistence type="predicted"/>
<dbReference type="InParanoid" id="D3B648"/>
<dbReference type="PROSITE" id="PS00028">
    <property type="entry name" value="ZINC_FINGER_C2H2_1"/>
    <property type="match status" value="1"/>
</dbReference>
<dbReference type="Proteomes" id="UP000001396">
    <property type="component" value="Unassembled WGS sequence"/>
</dbReference>
<dbReference type="Gene3D" id="3.30.160.60">
    <property type="entry name" value="Classic Zinc Finger"/>
    <property type="match status" value="1"/>
</dbReference>
<dbReference type="GO" id="GO:0008270">
    <property type="term" value="F:zinc ion binding"/>
    <property type="evidence" value="ECO:0007669"/>
    <property type="project" value="UniProtKB-KW"/>
</dbReference>